<proteinExistence type="predicted"/>
<dbReference type="AlphaFoldDB" id="S0L1F6"/>
<dbReference type="GO" id="GO:0006598">
    <property type="term" value="P:polyamine catabolic process"/>
    <property type="evidence" value="ECO:0007669"/>
    <property type="project" value="TreeGrafter"/>
</dbReference>
<dbReference type="GO" id="GO:0033969">
    <property type="term" value="F:gamma-glutamyl-gamma-aminobutyrate hydrolase activity"/>
    <property type="evidence" value="ECO:0007669"/>
    <property type="project" value="TreeGrafter"/>
</dbReference>
<keyword evidence="2" id="KW-1185">Reference proteome</keyword>
<dbReference type="eggNOG" id="COG2071">
    <property type="taxonomic scope" value="Bacteria"/>
</dbReference>
<dbReference type="InterPro" id="IPR029062">
    <property type="entry name" value="Class_I_gatase-like"/>
</dbReference>
<sequence>MIRKIGIAGNERTAVNPEDQNEYTFSYTPKEFVEGVTKAGGLPIILPLGQPEQAKDYIDLIDVLLLAGGQDVDPSLYDQDPHEKLGDLFKQRDTFELALIQEAIRQKKPIAGVCRGMQLLNVAFGGTMIQDLSLDPSLTLAHVQSPVPLTKATHEITIEPNSYLAEFLPETVAVNSYHHQAVDQIAPPFTVTARATDGAVEAIEGVIDSSCILGVQWHPEQGFKTNPTDQEFFTYLVERFN</sequence>
<dbReference type="RefSeq" id="WP_016185811.1">
    <property type="nucleotide sequence ID" value="NZ_ASWO01000005.1"/>
</dbReference>
<name>S0L1F6_9ENTE</name>
<dbReference type="CDD" id="cd01745">
    <property type="entry name" value="GATase1_2"/>
    <property type="match status" value="1"/>
</dbReference>
<evidence type="ECO:0000313" key="2">
    <source>
        <dbReference type="Proteomes" id="UP000015961"/>
    </source>
</evidence>
<dbReference type="EMBL" id="ASWO01000005">
    <property type="protein sequence ID" value="EOT83595.1"/>
    <property type="molecule type" value="Genomic_DNA"/>
</dbReference>
<dbReference type="Gene3D" id="3.40.50.880">
    <property type="match status" value="1"/>
</dbReference>
<dbReference type="Proteomes" id="UP000015961">
    <property type="component" value="Unassembled WGS sequence"/>
</dbReference>
<evidence type="ECO:0000313" key="1">
    <source>
        <dbReference type="EMBL" id="EOT83595.1"/>
    </source>
</evidence>
<dbReference type="OrthoDB" id="9813383at2"/>
<organism evidence="1 2">
    <name type="scientific">Enterococcus sulfureus ATCC 49903</name>
    <dbReference type="NCBI Taxonomy" id="1140003"/>
    <lineage>
        <taxon>Bacteria</taxon>
        <taxon>Bacillati</taxon>
        <taxon>Bacillota</taxon>
        <taxon>Bacilli</taxon>
        <taxon>Lactobacillales</taxon>
        <taxon>Enterococcaceae</taxon>
        <taxon>Enterococcus</taxon>
    </lineage>
</organism>
<dbReference type="InterPro" id="IPR044668">
    <property type="entry name" value="PuuD-like"/>
</dbReference>
<dbReference type="PANTHER" id="PTHR43235">
    <property type="entry name" value="GLUTAMINE AMIDOTRANSFERASE PB2B2.05-RELATED"/>
    <property type="match status" value="1"/>
</dbReference>
<dbReference type="InterPro" id="IPR011697">
    <property type="entry name" value="Peptidase_C26"/>
</dbReference>
<accession>S0L1F6</accession>
<dbReference type="Pfam" id="PF07722">
    <property type="entry name" value="Peptidase_C26"/>
    <property type="match status" value="1"/>
</dbReference>
<dbReference type="SUPFAM" id="SSF52317">
    <property type="entry name" value="Class I glutamine amidotransferase-like"/>
    <property type="match status" value="1"/>
</dbReference>
<protein>
    <submittedName>
        <fullName evidence="1">Uncharacterized protein</fullName>
    </submittedName>
</protein>
<comment type="caution">
    <text evidence="1">The sequence shown here is derived from an EMBL/GenBank/DDBJ whole genome shotgun (WGS) entry which is preliminary data.</text>
</comment>
<gene>
    <name evidence="1" type="ORF">I573_01317</name>
</gene>
<reference evidence="1 2" key="1">
    <citation type="submission" date="2013-03" db="EMBL/GenBank/DDBJ databases">
        <title>The Genome Sequence of Enterococcus sulfureus ATCC_49903 (PacBio/Illumina hybrid assembly).</title>
        <authorList>
            <consortium name="The Broad Institute Genomics Platform"/>
            <consortium name="The Broad Institute Genome Sequencing Center for Infectious Disease"/>
            <person name="Earl A."/>
            <person name="Russ C."/>
            <person name="Gilmore M."/>
            <person name="Surin D."/>
            <person name="Walker B."/>
            <person name="Young S."/>
            <person name="Zeng Q."/>
            <person name="Gargeya S."/>
            <person name="Fitzgerald M."/>
            <person name="Haas B."/>
            <person name="Abouelleil A."/>
            <person name="Allen A.W."/>
            <person name="Alvarado L."/>
            <person name="Arachchi H.M."/>
            <person name="Berlin A.M."/>
            <person name="Chapman S.B."/>
            <person name="Gainer-Dewar J."/>
            <person name="Goldberg J."/>
            <person name="Griggs A."/>
            <person name="Gujja S."/>
            <person name="Hansen M."/>
            <person name="Howarth C."/>
            <person name="Imamovic A."/>
            <person name="Ireland A."/>
            <person name="Larimer J."/>
            <person name="McCowan C."/>
            <person name="Murphy C."/>
            <person name="Pearson M."/>
            <person name="Poon T.W."/>
            <person name="Priest M."/>
            <person name="Roberts A."/>
            <person name="Saif S."/>
            <person name="Shea T."/>
            <person name="Sisk P."/>
            <person name="Sykes S."/>
            <person name="Wortman J."/>
            <person name="Nusbaum C."/>
            <person name="Birren B."/>
        </authorList>
    </citation>
    <scope>NUCLEOTIDE SEQUENCE [LARGE SCALE GENOMIC DNA]</scope>
    <source>
        <strain evidence="1 2">ATCC 49903</strain>
    </source>
</reference>
<dbReference type="STRING" id="1140003.OMY_01363"/>
<dbReference type="PATRIC" id="fig|1140003.3.peg.1317"/>
<dbReference type="FunFam" id="3.40.50.880:FF:000030">
    <property type="entry name" value="Gamma-glutamyl-gamma-aminobutyrate hydrolase PuuD"/>
    <property type="match status" value="1"/>
</dbReference>
<dbReference type="PROSITE" id="PS51273">
    <property type="entry name" value="GATASE_TYPE_1"/>
    <property type="match status" value="1"/>
</dbReference>
<dbReference type="GO" id="GO:0005829">
    <property type="term" value="C:cytosol"/>
    <property type="evidence" value="ECO:0007669"/>
    <property type="project" value="TreeGrafter"/>
</dbReference>
<dbReference type="PANTHER" id="PTHR43235:SF1">
    <property type="entry name" value="GLUTAMINE AMIDOTRANSFERASE PB2B2.05-RELATED"/>
    <property type="match status" value="1"/>
</dbReference>